<evidence type="ECO:0000313" key="3">
    <source>
        <dbReference type="EMBL" id="UZE95368.1"/>
    </source>
</evidence>
<dbReference type="Proteomes" id="UP001163739">
    <property type="component" value="Chromosome"/>
</dbReference>
<proteinExistence type="predicted"/>
<reference evidence="3" key="1">
    <citation type="submission" date="2022-06" db="EMBL/GenBank/DDBJ databases">
        <title>Alkalimarinus sp. nov., isolated from gut of a Alitta virens.</title>
        <authorList>
            <person name="Yang A.I."/>
            <person name="Shin N.-R."/>
        </authorList>
    </citation>
    <scope>NUCLEOTIDE SEQUENCE</scope>
    <source>
        <strain evidence="3">A2M4</strain>
    </source>
</reference>
<feature type="domain" description="AB hydrolase-1" evidence="2">
    <location>
        <begin position="39"/>
        <end position="150"/>
    </location>
</feature>
<evidence type="ECO:0000313" key="4">
    <source>
        <dbReference type="Proteomes" id="UP001163739"/>
    </source>
</evidence>
<dbReference type="RefSeq" id="WP_265046857.1">
    <property type="nucleotide sequence ID" value="NZ_CP100390.1"/>
</dbReference>
<evidence type="ECO:0000259" key="2">
    <source>
        <dbReference type="Pfam" id="PF00561"/>
    </source>
</evidence>
<feature type="signal peptide" evidence="1">
    <location>
        <begin position="1"/>
        <end position="27"/>
    </location>
</feature>
<accession>A0ABY6MZV6</accession>
<name>A0ABY6MZV6_9ALTE</name>
<dbReference type="Pfam" id="PF00561">
    <property type="entry name" value="Abhydrolase_1"/>
    <property type="match status" value="1"/>
</dbReference>
<protein>
    <submittedName>
        <fullName evidence="3">Triacylglycerol lipase</fullName>
    </submittedName>
</protein>
<gene>
    <name evidence="3" type="ORF">NKI27_15035</name>
</gene>
<dbReference type="Gene3D" id="3.40.50.1820">
    <property type="entry name" value="alpha/beta hydrolase"/>
    <property type="match status" value="1"/>
</dbReference>
<organism evidence="3 4">
    <name type="scientific">Alkalimarinus alittae</name>
    <dbReference type="NCBI Taxonomy" id="2961619"/>
    <lineage>
        <taxon>Bacteria</taxon>
        <taxon>Pseudomonadati</taxon>
        <taxon>Pseudomonadota</taxon>
        <taxon>Gammaproteobacteria</taxon>
        <taxon>Alteromonadales</taxon>
        <taxon>Alteromonadaceae</taxon>
        <taxon>Alkalimarinus</taxon>
    </lineage>
</organism>
<dbReference type="InterPro" id="IPR000073">
    <property type="entry name" value="AB_hydrolase_1"/>
</dbReference>
<feature type="chain" id="PRO_5046015296" evidence="1">
    <location>
        <begin position="28"/>
        <end position="314"/>
    </location>
</feature>
<dbReference type="EMBL" id="CP100390">
    <property type="protein sequence ID" value="UZE95368.1"/>
    <property type="molecule type" value="Genomic_DNA"/>
</dbReference>
<dbReference type="InterPro" id="IPR029058">
    <property type="entry name" value="AB_hydrolase_fold"/>
</dbReference>
<keyword evidence="1" id="KW-0732">Signal</keyword>
<sequence length="314" mass="33026">MKLLKPTTLLATTALTLGLGVSTAALASGGAHDYAETEYPIVLVHGFMGFDSILGVVDYWYGIPEALEKEGADVHVVVVSAANSPEERGEQLIVQIEDILAETGAEKVNLIGHSHGSPTSRYAAAIIPSKVASVTGVAGVNNGVEFADAISAGDQKVIASVLPFLANLISFLGGNENPNDVTASLSSMSTEGMNAFNAAYPDGSISPDSCGEGDYTVNGINYYSWSGRSDQTAHQTDLIDPSDLLFAYTGSLYPRPNDGLVATCTSHLGQVLRDDYFLNHLDSSNGLLGMTNDLTTDPVEIFVNHANRLKEAGL</sequence>
<evidence type="ECO:0000256" key="1">
    <source>
        <dbReference type="SAM" id="SignalP"/>
    </source>
</evidence>
<keyword evidence="4" id="KW-1185">Reference proteome</keyword>
<dbReference type="SUPFAM" id="SSF53474">
    <property type="entry name" value="alpha/beta-Hydrolases"/>
    <property type="match status" value="1"/>
</dbReference>